<evidence type="ECO:0008006" key="2">
    <source>
        <dbReference type="Google" id="ProtNLM"/>
    </source>
</evidence>
<evidence type="ECO:0000313" key="1">
    <source>
        <dbReference type="EMBL" id="QJA58708.1"/>
    </source>
</evidence>
<sequence>MTVWIKQGVLGELQPIARKGLGRLALLADSKNEDLFITSLREGNHSAGSLHYEGWAFDLHKLKLTTITECRSALGPGWDIVNEYDHWHFEYDPR</sequence>
<reference evidence="1" key="1">
    <citation type="submission" date="2020-03" db="EMBL/GenBank/DDBJ databases">
        <title>The deep terrestrial virosphere.</title>
        <authorList>
            <person name="Holmfeldt K."/>
            <person name="Nilsson E."/>
            <person name="Simone D."/>
            <person name="Lopez-Fernandez M."/>
            <person name="Wu X."/>
            <person name="de Brujin I."/>
            <person name="Lundin D."/>
            <person name="Andersson A."/>
            <person name="Bertilsson S."/>
            <person name="Dopson M."/>
        </authorList>
    </citation>
    <scope>NUCLEOTIDE SEQUENCE</scope>
    <source>
        <strain evidence="1">MM415B01415</strain>
    </source>
</reference>
<gene>
    <name evidence="1" type="ORF">MM415B01415_0011</name>
</gene>
<dbReference type="EMBL" id="MT141336">
    <property type="protein sequence ID" value="QJA58708.1"/>
    <property type="molecule type" value="Genomic_DNA"/>
</dbReference>
<name>A0A6M3INL6_9ZZZZ</name>
<protein>
    <recommendedName>
        <fullName evidence="2">Peptidase</fullName>
    </recommendedName>
</protein>
<dbReference type="AlphaFoldDB" id="A0A6M3INL6"/>
<organism evidence="1">
    <name type="scientific">viral metagenome</name>
    <dbReference type="NCBI Taxonomy" id="1070528"/>
    <lineage>
        <taxon>unclassified sequences</taxon>
        <taxon>metagenomes</taxon>
        <taxon>organismal metagenomes</taxon>
    </lineage>
</organism>
<accession>A0A6M3INL6</accession>
<proteinExistence type="predicted"/>